<dbReference type="NCBIfam" id="TIGR00214">
    <property type="entry name" value="lipB"/>
    <property type="match status" value="1"/>
</dbReference>
<dbReference type="Gene3D" id="3.30.930.10">
    <property type="entry name" value="Bira Bifunctional Protein, Domain 2"/>
    <property type="match status" value="1"/>
</dbReference>
<reference evidence="8" key="1">
    <citation type="journal article" date="2009" name="Plant Mol. Biol.">
        <title>Insights into corn genes derived from large-scale cDNA sequencing.</title>
        <authorList>
            <person name="Alexandrov N.N."/>
            <person name="Brover V.V."/>
            <person name="Freidin S."/>
            <person name="Troukhan M.E."/>
            <person name="Tatarinova T.V."/>
            <person name="Zhang H."/>
            <person name="Swaller T.J."/>
            <person name="Lu Y.P."/>
            <person name="Bouck J."/>
            <person name="Flavell R.B."/>
            <person name="Feldmann K.A."/>
        </authorList>
    </citation>
    <scope>NUCLEOTIDE SEQUENCE</scope>
</reference>
<dbReference type="InterPro" id="IPR004143">
    <property type="entry name" value="BPL_LPL_catalytic"/>
</dbReference>
<dbReference type="PANTHER" id="PTHR10993">
    <property type="entry name" value="OCTANOYLTRANSFERASE"/>
    <property type="match status" value="1"/>
</dbReference>
<dbReference type="GO" id="GO:0009249">
    <property type="term" value="P:protein lipoylation"/>
    <property type="evidence" value="ECO:0007669"/>
    <property type="project" value="InterPro"/>
</dbReference>
<dbReference type="AlphaFoldDB" id="B6U7E2"/>
<dbReference type="GO" id="GO:0033819">
    <property type="term" value="F:lipoyl(octanoyl) transferase activity"/>
    <property type="evidence" value="ECO:0007669"/>
    <property type="project" value="UniProtKB-EC"/>
</dbReference>
<dbReference type="InterPro" id="IPR020605">
    <property type="entry name" value="Octanoyltransferase_CS"/>
</dbReference>
<keyword evidence="4 8" id="KW-0808">Transferase</keyword>
<evidence type="ECO:0000313" key="8">
    <source>
        <dbReference type="EMBL" id="ACG45275.1"/>
    </source>
</evidence>
<organism evidence="8">
    <name type="scientific">Zea mays</name>
    <name type="common">Maize</name>
    <dbReference type="NCBI Taxonomy" id="4577"/>
    <lineage>
        <taxon>Eukaryota</taxon>
        <taxon>Viridiplantae</taxon>
        <taxon>Streptophyta</taxon>
        <taxon>Embryophyta</taxon>
        <taxon>Tracheophyta</taxon>
        <taxon>Spermatophyta</taxon>
        <taxon>Magnoliopsida</taxon>
        <taxon>Liliopsida</taxon>
        <taxon>Poales</taxon>
        <taxon>Poaceae</taxon>
        <taxon>PACMAD clade</taxon>
        <taxon>Panicoideae</taxon>
        <taxon>Andropogonodae</taxon>
        <taxon>Andropogoneae</taxon>
        <taxon>Tripsacinae</taxon>
        <taxon>Zea</taxon>
    </lineage>
</organism>
<dbReference type="ExpressionAtlas" id="B6U7E2">
    <property type="expression patterns" value="baseline and differential"/>
</dbReference>
<evidence type="ECO:0000256" key="4">
    <source>
        <dbReference type="ARBA" id="ARBA00022679"/>
    </source>
</evidence>
<dbReference type="SUPFAM" id="SSF55681">
    <property type="entry name" value="Class II aaRS and biotin synthetases"/>
    <property type="match status" value="1"/>
</dbReference>
<dbReference type="InterPro" id="IPR045864">
    <property type="entry name" value="aa-tRNA-synth_II/BPL/LPL"/>
</dbReference>
<proteinExistence type="evidence at transcript level"/>
<protein>
    <recommendedName>
        <fullName evidence="3">lipoyl(octanoyl) transferase</fullName>
        <ecNumber evidence="3">2.3.1.181</ecNumber>
    </recommendedName>
</protein>
<dbReference type="Pfam" id="PF21948">
    <property type="entry name" value="LplA-B_cat"/>
    <property type="match status" value="1"/>
</dbReference>
<feature type="region of interest" description="Disordered" evidence="6">
    <location>
        <begin position="1"/>
        <end position="50"/>
    </location>
</feature>
<dbReference type="UniPathway" id="UPA00538">
    <property type="reaction ID" value="UER00592"/>
</dbReference>
<accession>B6U7E2</accession>
<dbReference type="HAMAP" id="MF_00013">
    <property type="entry name" value="LipB"/>
    <property type="match status" value="1"/>
</dbReference>
<dbReference type="PROSITE" id="PS51733">
    <property type="entry name" value="BPL_LPL_CATALYTIC"/>
    <property type="match status" value="1"/>
</dbReference>
<evidence type="ECO:0000256" key="3">
    <source>
        <dbReference type="ARBA" id="ARBA00012334"/>
    </source>
</evidence>
<feature type="compositionally biased region" description="Basic and acidic residues" evidence="6">
    <location>
        <begin position="1"/>
        <end position="20"/>
    </location>
</feature>
<dbReference type="InterPro" id="IPR000544">
    <property type="entry name" value="Octanoyltransferase"/>
</dbReference>
<evidence type="ECO:0000256" key="6">
    <source>
        <dbReference type="SAM" id="MobiDB-lite"/>
    </source>
</evidence>
<evidence type="ECO:0000256" key="5">
    <source>
        <dbReference type="ARBA" id="ARBA00023315"/>
    </source>
</evidence>
<evidence type="ECO:0000256" key="2">
    <source>
        <dbReference type="ARBA" id="ARBA00007907"/>
    </source>
</evidence>
<evidence type="ECO:0000256" key="1">
    <source>
        <dbReference type="ARBA" id="ARBA00004821"/>
    </source>
</evidence>
<feature type="domain" description="BPL/LPL catalytic" evidence="7">
    <location>
        <begin position="156"/>
        <end position="345"/>
    </location>
</feature>
<feature type="compositionally biased region" description="Basic residues" evidence="6">
    <location>
        <begin position="36"/>
        <end position="50"/>
    </location>
</feature>
<dbReference type="CDD" id="cd16444">
    <property type="entry name" value="LipB"/>
    <property type="match status" value="1"/>
</dbReference>
<sequence>MGQRSSVDRLPNRTNLRDGAWRPPRRLRPPSAAHGEHRRCRTRTSRTRPHRHACNEAGSVAMALLPLPPCSPCHRRAAPLPAPTAASARHRRGSLRLAAAGACSGPTAARKPRPTAADRRRCECFDLHRRLVPYAEAYCWQKSIVERRKRLIDSGEDHSDTLIALQHPPVYTLGTDNKEEYLHFNKEDAPFEVHRINRGGEVTYHGPGQLVMYPIMNLRYHKEDLHWYFRSLEEVIIRALKSVFSITAARIEGLTGVWVGDHKVAAIGIHGSRMIVYHGLALNITTDLAPFGMIDPCGIKDRSVGSIKEILQRVSDAEEIDDASLMDIAYDSMIKEFAELFQLSLDFSPGCSFQ</sequence>
<dbReference type="PROSITE" id="PS01313">
    <property type="entry name" value="LIPB"/>
    <property type="match status" value="1"/>
</dbReference>
<comment type="similarity">
    <text evidence="2">Belongs to the LipB family.</text>
</comment>
<comment type="pathway">
    <text evidence="1">Protein modification; protein lipoylation via endogenous pathway; protein N(6)-(lipoyl)lysine from octanoyl-[acyl-carrier-protein]: step 1/2.</text>
</comment>
<dbReference type="EMBL" id="EU973157">
    <property type="protein sequence ID" value="ACG45275.1"/>
    <property type="molecule type" value="mRNA"/>
</dbReference>
<dbReference type="PANTHER" id="PTHR10993:SF7">
    <property type="entry name" value="LIPOYLTRANSFERASE 2, MITOCHONDRIAL-RELATED"/>
    <property type="match status" value="1"/>
</dbReference>
<dbReference type="EC" id="2.3.1.181" evidence="3"/>
<name>B6U7E2_MAIZE</name>
<keyword evidence="5" id="KW-0012">Acyltransferase</keyword>
<evidence type="ECO:0000259" key="7">
    <source>
        <dbReference type="PROSITE" id="PS51733"/>
    </source>
</evidence>